<evidence type="ECO:0000313" key="2">
    <source>
        <dbReference type="Proteomes" id="UP000309038"/>
    </source>
</evidence>
<organism evidence="1 2">
    <name type="scientific">Hermanssonia centrifuga</name>
    <dbReference type="NCBI Taxonomy" id="98765"/>
    <lineage>
        <taxon>Eukaryota</taxon>
        <taxon>Fungi</taxon>
        <taxon>Dikarya</taxon>
        <taxon>Basidiomycota</taxon>
        <taxon>Agaricomycotina</taxon>
        <taxon>Agaricomycetes</taxon>
        <taxon>Polyporales</taxon>
        <taxon>Meruliaceae</taxon>
        <taxon>Hermanssonia</taxon>
    </lineage>
</organism>
<evidence type="ECO:0000313" key="1">
    <source>
        <dbReference type="EMBL" id="THG93530.1"/>
    </source>
</evidence>
<dbReference type="Proteomes" id="UP000309038">
    <property type="component" value="Unassembled WGS sequence"/>
</dbReference>
<name>A0A4S4K7V8_9APHY</name>
<proteinExistence type="predicted"/>
<dbReference type="EMBL" id="SGPJ01000635">
    <property type="protein sequence ID" value="THG93530.1"/>
    <property type="molecule type" value="Genomic_DNA"/>
</dbReference>
<gene>
    <name evidence="1" type="ORF">EW026_g7726</name>
</gene>
<protein>
    <submittedName>
        <fullName evidence="1">Uncharacterized protein</fullName>
    </submittedName>
</protein>
<dbReference type="AlphaFoldDB" id="A0A4S4K7V8"/>
<sequence>MADFSVYLQQRALSARAKATRTRQTAILANLEADASEREAAVYEEALRDYEEKNAGRF</sequence>
<reference evidence="1 2" key="1">
    <citation type="submission" date="2019-02" db="EMBL/GenBank/DDBJ databases">
        <title>Genome sequencing of the rare red list fungi Phlebia centrifuga.</title>
        <authorList>
            <person name="Buettner E."/>
            <person name="Kellner H."/>
        </authorList>
    </citation>
    <scope>NUCLEOTIDE SEQUENCE [LARGE SCALE GENOMIC DNA]</scope>
    <source>
        <strain evidence="1 2">DSM 108282</strain>
    </source>
</reference>
<accession>A0A4S4K7V8</accession>
<comment type="caution">
    <text evidence="1">The sequence shown here is derived from an EMBL/GenBank/DDBJ whole genome shotgun (WGS) entry which is preliminary data.</text>
</comment>
<keyword evidence="2" id="KW-1185">Reference proteome</keyword>